<dbReference type="GO" id="GO:0016791">
    <property type="term" value="F:phosphatase activity"/>
    <property type="evidence" value="ECO:0007669"/>
    <property type="project" value="InterPro"/>
</dbReference>
<evidence type="ECO:0008006" key="8">
    <source>
        <dbReference type="Google" id="ProtNLM"/>
    </source>
</evidence>
<keyword evidence="7" id="KW-1185">Reference proteome</keyword>
<keyword evidence="3" id="KW-0963">Cytoplasm</keyword>
<name>A0A9P8TCR0_9ASCO</name>
<feature type="region of interest" description="Disordered" evidence="5">
    <location>
        <begin position="184"/>
        <end position="207"/>
    </location>
</feature>
<organism evidence="6 7">
    <name type="scientific">Wickerhamomyces mucosus</name>
    <dbReference type="NCBI Taxonomy" id="1378264"/>
    <lineage>
        <taxon>Eukaryota</taxon>
        <taxon>Fungi</taxon>
        <taxon>Dikarya</taxon>
        <taxon>Ascomycota</taxon>
        <taxon>Saccharomycotina</taxon>
        <taxon>Saccharomycetes</taxon>
        <taxon>Phaffomycetales</taxon>
        <taxon>Wickerhamomycetaceae</taxon>
        <taxon>Wickerhamomyces</taxon>
    </lineage>
</organism>
<protein>
    <recommendedName>
        <fullName evidence="8">Protein OCA4</fullName>
    </recommendedName>
</protein>
<dbReference type="Pfam" id="PF03162">
    <property type="entry name" value="Y_phosphatase2"/>
    <property type="match status" value="1"/>
</dbReference>
<reference evidence="6" key="2">
    <citation type="submission" date="2021-01" db="EMBL/GenBank/DDBJ databases">
        <authorList>
            <person name="Schikora-Tamarit M.A."/>
        </authorList>
    </citation>
    <scope>NUCLEOTIDE SEQUENCE</scope>
    <source>
        <strain evidence="6">CBS6341</strain>
    </source>
</reference>
<dbReference type="PANTHER" id="PTHR31126">
    <property type="entry name" value="TYROSINE-PROTEIN PHOSPHATASE"/>
    <property type="match status" value="1"/>
</dbReference>
<feature type="compositionally biased region" description="Acidic residues" evidence="5">
    <location>
        <begin position="190"/>
        <end position="203"/>
    </location>
</feature>
<evidence type="ECO:0000256" key="5">
    <source>
        <dbReference type="SAM" id="MobiDB-lite"/>
    </source>
</evidence>
<evidence type="ECO:0000256" key="2">
    <source>
        <dbReference type="ARBA" id="ARBA00009580"/>
    </source>
</evidence>
<evidence type="ECO:0000256" key="4">
    <source>
        <dbReference type="ARBA" id="ARBA00022801"/>
    </source>
</evidence>
<comment type="subcellular location">
    <subcellularLocation>
        <location evidence="1">Cytoplasm</location>
    </subcellularLocation>
</comment>
<dbReference type="InterPro" id="IPR029021">
    <property type="entry name" value="Prot-tyrosine_phosphatase-like"/>
</dbReference>
<dbReference type="PRINTS" id="PR01911">
    <property type="entry name" value="PFDSPHPHTASE"/>
</dbReference>
<comment type="similarity">
    <text evidence="2">Belongs to the protein-tyrosine phosphatase family.</text>
</comment>
<evidence type="ECO:0000313" key="6">
    <source>
        <dbReference type="EMBL" id="KAH3674658.1"/>
    </source>
</evidence>
<dbReference type="GO" id="GO:0005737">
    <property type="term" value="C:cytoplasm"/>
    <property type="evidence" value="ECO:0007669"/>
    <property type="project" value="UniProtKB-SubCell"/>
</dbReference>
<dbReference type="InterPro" id="IPR020428">
    <property type="entry name" value="PFA-DSPs"/>
</dbReference>
<comment type="caution">
    <text evidence="6">The sequence shown here is derived from an EMBL/GenBank/DDBJ whole genome shotgun (WGS) entry which is preliminary data.</text>
</comment>
<sequence>MLLPPENFGLVEAGLFRCSKLDAINFAFLETLQLKSIVLLNNESQMMKNFRNFIKINNIKAIQFENDSIDTSIGENNSDWMVFNKEVIQKVFQAILDKNNYNLLIIDKTNVLIGLLRKVCKWNYSSLISEYRLYASKNSNYFAEAFLELATLELKTHSDNIRILKRVSTEKSLEFCEVEEPKLSNMSDVNNDEDDENGDEEDLISGSPQVPQTLLKMVEMRKKKNTKPINQSSSTLDYRFYHPERVFKGIDTIEVELPHENDLAEWFITHRTYWEKEYLEMILKLKGKDVVLNHE</sequence>
<dbReference type="AlphaFoldDB" id="A0A9P8TCR0"/>
<keyword evidence="4" id="KW-0378">Hydrolase</keyword>
<gene>
    <name evidence="6" type="ORF">WICMUC_003204</name>
</gene>
<proteinExistence type="inferred from homology"/>
<dbReference type="SUPFAM" id="SSF52799">
    <property type="entry name" value="(Phosphotyrosine protein) phosphatases II"/>
    <property type="match status" value="1"/>
</dbReference>
<dbReference type="InterPro" id="IPR004861">
    <property type="entry name" value="Siw14-like"/>
</dbReference>
<dbReference type="PANTHER" id="PTHR31126:SF70">
    <property type="entry name" value="PROTEIN OCA4"/>
    <property type="match status" value="1"/>
</dbReference>
<dbReference type="Gene3D" id="3.90.190.10">
    <property type="entry name" value="Protein tyrosine phosphatase superfamily"/>
    <property type="match status" value="1"/>
</dbReference>
<dbReference type="EMBL" id="JAEUBF010000845">
    <property type="protein sequence ID" value="KAH3674658.1"/>
    <property type="molecule type" value="Genomic_DNA"/>
</dbReference>
<dbReference type="OrthoDB" id="6375174at2759"/>
<dbReference type="Proteomes" id="UP000769528">
    <property type="component" value="Unassembled WGS sequence"/>
</dbReference>
<reference evidence="6" key="1">
    <citation type="journal article" date="2021" name="Open Biol.">
        <title>Shared evolutionary footprints suggest mitochondrial oxidative damage underlies multiple complex I losses in fungi.</title>
        <authorList>
            <person name="Schikora-Tamarit M.A."/>
            <person name="Marcet-Houben M."/>
            <person name="Nosek J."/>
            <person name="Gabaldon T."/>
        </authorList>
    </citation>
    <scope>NUCLEOTIDE SEQUENCE</scope>
    <source>
        <strain evidence="6">CBS6341</strain>
    </source>
</reference>
<dbReference type="FunFam" id="3.90.190.10:FF:000035">
    <property type="entry name" value="Tyrosine phosphatase, putative"/>
    <property type="match status" value="1"/>
</dbReference>
<evidence type="ECO:0000256" key="1">
    <source>
        <dbReference type="ARBA" id="ARBA00004496"/>
    </source>
</evidence>
<accession>A0A9P8TCR0</accession>
<evidence type="ECO:0000256" key="3">
    <source>
        <dbReference type="ARBA" id="ARBA00022490"/>
    </source>
</evidence>
<evidence type="ECO:0000313" key="7">
    <source>
        <dbReference type="Proteomes" id="UP000769528"/>
    </source>
</evidence>